<dbReference type="Proteomes" id="UP001528912">
    <property type="component" value="Unassembled WGS sequence"/>
</dbReference>
<protein>
    <submittedName>
        <fullName evidence="2">Uncharacterized protein</fullName>
    </submittedName>
</protein>
<feature type="transmembrane region" description="Helical" evidence="1">
    <location>
        <begin position="7"/>
        <end position="29"/>
    </location>
</feature>
<keyword evidence="3" id="KW-1185">Reference proteome</keyword>
<dbReference type="EMBL" id="JAROAV010000012">
    <property type="protein sequence ID" value="MDF8263581.1"/>
    <property type="molecule type" value="Genomic_DNA"/>
</dbReference>
<evidence type="ECO:0000256" key="1">
    <source>
        <dbReference type="SAM" id="Phobius"/>
    </source>
</evidence>
<gene>
    <name evidence="2" type="ORF">P4R38_04890</name>
</gene>
<feature type="transmembrane region" description="Helical" evidence="1">
    <location>
        <begin position="41"/>
        <end position="60"/>
    </location>
</feature>
<evidence type="ECO:0000313" key="2">
    <source>
        <dbReference type="EMBL" id="MDF8263581.1"/>
    </source>
</evidence>
<name>A0ABT6C3Q1_9MICO</name>
<sequence length="195" mass="20242">MRPDAGAVGRIAGVVLAVVGGLLVLVNALPYTGWSLRVPTSVWLLVVGLLAVGVAAFLTTGRGAVRVLGGMAVAAAGLVAATHYLLGGGVIAAHTLHGAGHREARVTEMSAFGPDLLWVIEVYEPYGPLVHVRQVGCVSDDAVGYGGTSWVGPSLRVSMYEEVDEKEVWSEAYVRVSDGGRVESVSDPHGVLNLC</sequence>
<keyword evidence="1" id="KW-1133">Transmembrane helix</keyword>
<keyword evidence="1" id="KW-0812">Transmembrane</keyword>
<comment type="caution">
    <text evidence="2">The sequence shown here is derived from an EMBL/GenBank/DDBJ whole genome shotgun (WGS) entry which is preliminary data.</text>
</comment>
<reference evidence="2 3" key="1">
    <citation type="submission" date="2023-03" db="EMBL/GenBank/DDBJ databases">
        <title>YIM 133296 draft genome.</title>
        <authorList>
            <person name="Xiong L."/>
        </authorList>
    </citation>
    <scope>NUCLEOTIDE SEQUENCE [LARGE SCALE GENOMIC DNA]</scope>
    <source>
        <strain evidence="2 3">YIM 133296</strain>
    </source>
</reference>
<accession>A0ABT6C3Q1</accession>
<feature type="transmembrane region" description="Helical" evidence="1">
    <location>
        <begin position="67"/>
        <end position="86"/>
    </location>
</feature>
<keyword evidence="1" id="KW-0472">Membrane</keyword>
<evidence type="ECO:0000313" key="3">
    <source>
        <dbReference type="Proteomes" id="UP001528912"/>
    </source>
</evidence>
<proteinExistence type="predicted"/>
<dbReference type="RefSeq" id="WP_277191277.1">
    <property type="nucleotide sequence ID" value="NZ_JAROAV010000012.1"/>
</dbReference>
<organism evidence="2 3">
    <name type="scientific">Luteipulveratus flavus</name>
    <dbReference type="NCBI Taxonomy" id="3031728"/>
    <lineage>
        <taxon>Bacteria</taxon>
        <taxon>Bacillati</taxon>
        <taxon>Actinomycetota</taxon>
        <taxon>Actinomycetes</taxon>
        <taxon>Micrococcales</taxon>
        <taxon>Dermacoccaceae</taxon>
        <taxon>Luteipulveratus</taxon>
    </lineage>
</organism>